<sequence length="104" mass="11330">MSLPRRDDPSTRGQPCDTIKIYTSEENPVNGSNGSNGSNVFCREKSHSSHIYRRKIQLKPGKRPTEGGGGGAAAADDDDDDDDDGSESPINSFRLILHRPNRSC</sequence>
<accession>A0AAN8NPC0</accession>
<comment type="caution">
    <text evidence="2">The sequence shown here is derived from an EMBL/GenBank/DDBJ whole genome shotgun (WGS) entry which is preliminary data.</text>
</comment>
<feature type="region of interest" description="Disordered" evidence="1">
    <location>
        <begin position="1"/>
        <end position="104"/>
    </location>
</feature>
<gene>
    <name evidence="2" type="ORF">RUM43_008933</name>
</gene>
<feature type="compositionally biased region" description="Low complexity" evidence="1">
    <location>
        <begin position="30"/>
        <end position="39"/>
    </location>
</feature>
<dbReference type="AlphaFoldDB" id="A0AAN8NPC0"/>
<evidence type="ECO:0000313" key="2">
    <source>
        <dbReference type="EMBL" id="KAK6623081.1"/>
    </source>
</evidence>
<feature type="compositionally biased region" description="Basic and acidic residues" evidence="1">
    <location>
        <begin position="1"/>
        <end position="10"/>
    </location>
</feature>
<protein>
    <submittedName>
        <fullName evidence="2">Uncharacterized protein</fullName>
    </submittedName>
</protein>
<feature type="compositionally biased region" description="Acidic residues" evidence="1">
    <location>
        <begin position="75"/>
        <end position="86"/>
    </location>
</feature>
<organism evidence="2 3">
    <name type="scientific">Polyplax serrata</name>
    <name type="common">Common mouse louse</name>
    <dbReference type="NCBI Taxonomy" id="468196"/>
    <lineage>
        <taxon>Eukaryota</taxon>
        <taxon>Metazoa</taxon>
        <taxon>Ecdysozoa</taxon>
        <taxon>Arthropoda</taxon>
        <taxon>Hexapoda</taxon>
        <taxon>Insecta</taxon>
        <taxon>Pterygota</taxon>
        <taxon>Neoptera</taxon>
        <taxon>Paraneoptera</taxon>
        <taxon>Psocodea</taxon>
        <taxon>Troctomorpha</taxon>
        <taxon>Phthiraptera</taxon>
        <taxon>Anoplura</taxon>
        <taxon>Polyplacidae</taxon>
        <taxon>Polyplax</taxon>
    </lineage>
</organism>
<dbReference type="Proteomes" id="UP001372834">
    <property type="component" value="Unassembled WGS sequence"/>
</dbReference>
<dbReference type="EMBL" id="JAWJWE010000038">
    <property type="protein sequence ID" value="KAK6623081.1"/>
    <property type="molecule type" value="Genomic_DNA"/>
</dbReference>
<reference evidence="2 3" key="1">
    <citation type="submission" date="2023-10" db="EMBL/GenBank/DDBJ databases">
        <title>Genomes of two closely related lineages of the louse Polyplax serrata with different host specificities.</title>
        <authorList>
            <person name="Martinu J."/>
            <person name="Tarabai H."/>
            <person name="Stefka J."/>
            <person name="Hypsa V."/>
        </authorList>
    </citation>
    <scope>NUCLEOTIDE SEQUENCE [LARGE SCALE GENOMIC DNA]</scope>
    <source>
        <strain evidence="2">HR10_N</strain>
    </source>
</reference>
<proteinExistence type="predicted"/>
<name>A0AAN8NPC0_POLSC</name>
<evidence type="ECO:0000256" key="1">
    <source>
        <dbReference type="SAM" id="MobiDB-lite"/>
    </source>
</evidence>
<feature type="compositionally biased region" description="Basic residues" evidence="1">
    <location>
        <begin position="48"/>
        <end position="62"/>
    </location>
</feature>
<evidence type="ECO:0000313" key="3">
    <source>
        <dbReference type="Proteomes" id="UP001372834"/>
    </source>
</evidence>